<evidence type="ECO:0000256" key="9">
    <source>
        <dbReference type="ARBA" id="ARBA00023167"/>
    </source>
</evidence>
<dbReference type="CDD" id="cd02232">
    <property type="entry name" value="cupin_ARD"/>
    <property type="match status" value="1"/>
</dbReference>
<keyword evidence="4" id="KW-0028">Amino-acid biosynthesis</keyword>
<dbReference type="GO" id="GO:0010309">
    <property type="term" value="F:acireductone dioxygenase [iron(II)-requiring] activity"/>
    <property type="evidence" value="ECO:0007669"/>
    <property type="project" value="UniProtKB-EC"/>
</dbReference>
<dbReference type="Proteomes" id="UP000019118">
    <property type="component" value="Unassembled WGS sequence"/>
</dbReference>
<dbReference type="Pfam" id="PF03079">
    <property type="entry name" value="ARD"/>
    <property type="match status" value="1"/>
</dbReference>
<dbReference type="PANTHER" id="PTHR23418">
    <property type="entry name" value="ACIREDUCTONE DIOXYGENASE"/>
    <property type="match status" value="1"/>
</dbReference>
<evidence type="ECO:0000313" key="12">
    <source>
        <dbReference type="EnsemblMetazoa" id="XP_019772910.1"/>
    </source>
</evidence>
<comment type="catalytic activity">
    <reaction evidence="1">
        <text>1,2-dihydroxy-5-(methylsulfanyl)pent-1-en-3-one + O2 = 4-methylsulfanyl-2-oxobutanoate + formate + 2 H(+)</text>
        <dbReference type="Rhea" id="RHEA:24504"/>
        <dbReference type="ChEBI" id="CHEBI:15378"/>
        <dbReference type="ChEBI" id="CHEBI:15379"/>
        <dbReference type="ChEBI" id="CHEBI:15740"/>
        <dbReference type="ChEBI" id="CHEBI:16723"/>
        <dbReference type="ChEBI" id="CHEBI:49252"/>
        <dbReference type="EC" id="1.13.11.54"/>
    </reaction>
</comment>
<dbReference type="EnsemblMetazoa" id="XM_019917351.1">
    <property type="protein sequence ID" value="XP_019772910.1"/>
    <property type="gene ID" value="LOC109546398"/>
</dbReference>
<dbReference type="HOGENOM" id="CLU_090154_3_0_1"/>
<dbReference type="InterPro" id="IPR004313">
    <property type="entry name" value="ARD"/>
</dbReference>
<evidence type="ECO:0000256" key="4">
    <source>
        <dbReference type="ARBA" id="ARBA00022605"/>
    </source>
</evidence>
<keyword evidence="13" id="KW-1185">Reference proteome</keyword>
<dbReference type="GO" id="GO:0009086">
    <property type="term" value="P:methionine biosynthetic process"/>
    <property type="evidence" value="ECO:0007669"/>
    <property type="project" value="UniProtKB-KW"/>
</dbReference>
<evidence type="ECO:0000256" key="7">
    <source>
        <dbReference type="ARBA" id="ARBA00023002"/>
    </source>
</evidence>
<dbReference type="AlphaFoldDB" id="N6USU3"/>
<dbReference type="SUPFAM" id="SSF51182">
    <property type="entry name" value="RmlC-like cupins"/>
    <property type="match status" value="1"/>
</dbReference>
<keyword evidence="9" id="KW-0486">Methionine biosynthesis</keyword>
<evidence type="ECO:0000313" key="11">
    <source>
        <dbReference type="EMBL" id="ENN81817.1"/>
    </source>
</evidence>
<accession>N6USU3</accession>
<keyword evidence="7" id="KW-0560">Oxidoreductase</keyword>
<comment type="cofactor">
    <cofactor evidence="2">
        <name>Fe(2+)</name>
        <dbReference type="ChEBI" id="CHEBI:29033"/>
    </cofactor>
</comment>
<dbReference type="InterPro" id="IPR014710">
    <property type="entry name" value="RmlC-like_jellyroll"/>
</dbReference>
<dbReference type="OMA" id="RYWRIER"/>
<protein>
    <recommendedName>
        <fullName evidence="10">acireductone dioxygenase (Fe(2+)-requiring)</fullName>
        <ecNumber evidence="10">1.13.11.54</ecNumber>
    </recommendedName>
</protein>
<dbReference type="GO" id="GO:0046872">
    <property type="term" value="F:metal ion binding"/>
    <property type="evidence" value="ECO:0007669"/>
    <property type="project" value="UniProtKB-KW"/>
</dbReference>
<dbReference type="EMBL" id="KB740050">
    <property type="protein sequence ID" value="ENN81817.1"/>
    <property type="molecule type" value="Genomic_DNA"/>
</dbReference>
<dbReference type="KEGG" id="dpa:109546398"/>
<evidence type="ECO:0000256" key="8">
    <source>
        <dbReference type="ARBA" id="ARBA00023004"/>
    </source>
</evidence>
<name>N6USU3_DENPD</name>
<gene>
    <name evidence="12" type="primary">109546398</name>
    <name evidence="11" type="ORF">YQE_01796</name>
</gene>
<organism evidence="11">
    <name type="scientific">Dendroctonus ponderosae</name>
    <name type="common">Mountain pine beetle</name>
    <dbReference type="NCBI Taxonomy" id="77166"/>
    <lineage>
        <taxon>Eukaryota</taxon>
        <taxon>Metazoa</taxon>
        <taxon>Ecdysozoa</taxon>
        <taxon>Arthropoda</taxon>
        <taxon>Hexapoda</taxon>
        <taxon>Insecta</taxon>
        <taxon>Pterygota</taxon>
        <taxon>Neoptera</taxon>
        <taxon>Endopterygota</taxon>
        <taxon>Coleoptera</taxon>
        <taxon>Polyphaga</taxon>
        <taxon>Cucujiformia</taxon>
        <taxon>Curculionidae</taxon>
        <taxon>Scolytinae</taxon>
        <taxon>Dendroctonus</taxon>
    </lineage>
</organism>
<proteinExistence type="predicted"/>
<keyword evidence="8" id="KW-0408">Iron</keyword>
<sequence>MLRAWLLSEEKGLTSKYITLEELYRTSWVEYYQIDPNNYEQDPLLKNLIEERDNHQTNVVEKLEDDELLENITEHFHEHDEFRLVLEGCGFFDIRDKYDEWLRIELIPGDLIVIPGGCYHRFVVEDKNTYKGVRFLKDYGYRAFKRPNDELDCRKDYMRRLYNGAYDDQAKLQQ</sequence>
<dbReference type="InterPro" id="IPR011051">
    <property type="entry name" value="RmlC_Cupin_sf"/>
</dbReference>
<keyword evidence="3" id="KW-0533">Nickel</keyword>
<reference evidence="12" key="2">
    <citation type="submission" date="2024-08" db="UniProtKB">
        <authorList>
            <consortium name="EnsemblMetazoa"/>
        </authorList>
    </citation>
    <scope>IDENTIFICATION</scope>
</reference>
<reference evidence="11 13" key="1">
    <citation type="journal article" date="2013" name="Genome Biol.">
        <title>Draft genome of the mountain pine beetle, Dendroctonus ponderosae Hopkins, a major forest pest.</title>
        <authorList>
            <person name="Keeling C.I."/>
            <person name="Yuen M.M."/>
            <person name="Liao N.Y."/>
            <person name="Docking T.R."/>
            <person name="Chan S.K."/>
            <person name="Taylor G.A."/>
            <person name="Palmquist D.L."/>
            <person name="Jackman S.D."/>
            <person name="Nguyen A."/>
            <person name="Li M."/>
            <person name="Henderson H."/>
            <person name="Janes J.K."/>
            <person name="Zhao Y."/>
            <person name="Pandoh P."/>
            <person name="Moore R."/>
            <person name="Sperling F.A."/>
            <person name="Huber D.P."/>
            <person name="Birol I."/>
            <person name="Jones S.J."/>
            <person name="Bohlmann J."/>
        </authorList>
    </citation>
    <scope>NUCLEOTIDE SEQUENCE</scope>
</reference>
<dbReference type="OrthoDB" id="1867259at2759"/>
<evidence type="ECO:0000256" key="5">
    <source>
        <dbReference type="ARBA" id="ARBA00022723"/>
    </source>
</evidence>
<dbReference type="EC" id="1.13.11.54" evidence="10"/>
<feature type="non-terminal residue" evidence="11">
    <location>
        <position position="1"/>
    </location>
</feature>
<evidence type="ECO:0000256" key="10">
    <source>
        <dbReference type="ARBA" id="ARBA00039005"/>
    </source>
</evidence>
<evidence type="ECO:0000256" key="1">
    <source>
        <dbReference type="ARBA" id="ARBA00000428"/>
    </source>
</evidence>
<keyword evidence="6" id="KW-0223">Dioxygenase</keyword>
<evidence type="ECO:0000256" key="6">
    <source>
        <dbReference type="ARBA" id="ARBA00022964"/>
    </source>
</evidence>
<evidence type="ECO:0000313" key="13">
    <source>
        <dbReference type="Proteomes" id="UP000019118"/>
    </source>
</evidence>
<keyword evidence="5" id="KW-0479">Metal-binding</keyword>
<evidence type="ECO:0000256" key="2">
    <source>
        <dbReference type="ARBA" id="ARBA00001954"/>
    </source>
</evidence>
<dbReference type="Gene3D" id="2.60.120.10">
    <property type="entry name" value="Jelly Rolls"/>
    <property type="match status" value="1"/>
</dbReference>
<evidence type="ECO:0000256" key="3">
    <source>
        <dbReference type="ARBA" id="ARBA00022596"/>
    </source>
</evidence>
<dbReference type="PANTHER" id="PTHR23418:SF0">
    <property type="entry name" value="ACIREDUCTONE DIOXYGENASE"/>
    <property type="match status" value="1"/>
</dbReference>